<dbReference type="PANTHER" id="PTHR21028">
    <property type="entry name" value="SI:CH211-156B7.4"/>
    <property type="match status" value="1"/>
</dbReference>
<dbReference type="Proteomes" id="UP000597989">
    <property type="component" value="Unassembled WGS sequence"/>
</dbReference>
<dbReference type="InterPro" id="IPR023577">
    <property type="entry name" value="CYTH_domain"/>
</dbReference>
<dbReference type="PANTHER" id="PTHR21028:SF2">
    <property type="entry name" value="CYTH DOMAIN-CONTAINING PROTEIN"/>
    <property type="match status" value="1"/>
</dbReference>
<dbReference type="Gene3D" id="2.40.320.10">
    <property type="entry name" value="Hypothetical Protein Pfu-838710-001"/>
    <property type="match status" value="1"/>
</dbReference>
<dbReference type="AlphaFoldDB" id="A0A917N742"/>
<dbReference type="InterPro" id="IPR033469">
    <property type="entry name" value="CYTH-like_dom_sf"/>
</dbReference>
<dbReference type="CDD" id="cd07890">
    <property type="entry name" value="CYTH-like_AC_IV-like"/>
    <property type="match status" value="1"/>
</dbReference>
<dbReference type="PROSITE" id="PS51707">
    <property type="entry name" value="CYTH"/>
    <property type="match status" value="1"/>
</dbReference>
<dbReference type="RefSeq" id="WP_188984829.1">
    <property type="nucleotide sequence ID" value="NZ_BMMT01000001.1"/>
</dbReference>
<evidence type="ECO:0000313" key="2">
    <source>
        <dbReference type="EMBL" id="GGI70646.1"/>
    </source>
</evidence>
<dbReference type="InterPro" id="IPR008173">
    <property type="entry name" value="Adenylyl_cyclase_CyaB"/>
</dbReference>
<dbReference type="Pfam" id="PF01928">
    <property type="entry name" value="CYTH"/>
    <property type="match status" value="1"/>
</dbReference>
<reference evidence="2 3" key="1">
    <citation type="journal article" date="2014" name="Int. J. Syst. Evol. Microbiol.">
        <title>Complete genome sequence of Corynebacterium casei LMG S-19264T (=DSM 44701T), isolated from a smear-ripened cheese.</title>
        <authorList>
            <consortium name="US DOE Joint Genome Institute (JGI-PGF)"/>
            <person name="Walter F."/>
            <person name="Albersmeier A."/>
            <person name="Kalinowski J."/>
            <person name="Ruckert C."/>
        </authorList>
    </citation>
    <scope>NUCLEOTIDE SEQUENCE [LARGE SCALE GENOMIC DNA]</scope>
    <source>
        <strain evidence="2 3">CGMCC 4.7206</strain>
    </source>
</reference>
<name>A0A917N742_9PSEU</name>
<dbReference type="SUPFAM" id="SSF55154">
    <property type="entry name" value="CYTH-like phosphatases"/>
    <property type="match status" value="1"/>
</dbReference>
<accession>A0A917N742</accession>
<sequence>MIEVERKRQISSTDEPVIRSRLTEANYHATSTMVEVDTYYSRPDVDFLQTVECLRVRQSDGFAEITYKPASTATTHSAADIIAKQETNLILRDAADAETAHQFLTNLGMVFLARVEKVRTTYRNPTSPDITVTVDAVTDVGMFIETEINATDPDTATVLLEATEQQLKVTGLPVISLPYRDLVLQLN</sequence>
<protein>
    <recommendedName>
        <fullName evidence="1">CYTH domain-containing protein</fullName>
    </recommendedName>
</protein>
<proteinExistence type="predicted"/>
<dbReference type="EMBL" id="BMMT01000001">
    <property type="protein sequence ID" value="GGI70646.1"/>
    <property type="molecule type" value="Genomic_DNA"/>
</dbReference>
<dbReference type="NCBIfam" id="TIGR00318">
    <property type="entry name" value="cyaB"/>
    <property type="match status" value="1"/>
</dbReference>
<evidence type="ECO:0000313" key="3">
    <source>
        <dbReference type="Proteomes" id="UP000597989"/>
    </source>
</evidence>
<comment type="caution">
    <text evidence="2">The sequence shown here is derived from an EMBL/GenBank/DDBJ whole genome shotgun (WGS) entry which is preliminary data.</text>
</comment>
<dbReference type="SMART" id="SM01118">
    <property type="entry name" value="CYTH"/>
    <property type="match status" value="1"/>
</dbReference>
<feature type="domain" description="CYTH" evidence="1">
    <location>
        <begin position="1"/>
        <end position="187"/>
    </location>
</feature>
<gene>
    <name evidence="2" type="ORF">GCM10011581_04550</name>
</gene>
<evidence type="ECO:0000259" key="1">
    <source>
        <dbReference type="PROSITE" id="PS51707"/>
    </source>
</evidence>
<organism evidence="2 3">
    <name type="scientific">Saccharopolyspora thermophila</name>
    <dbReference type="NCBI Taxonomy" id="89367"/>
    <lineage>
        <taxon>Bacteria</taxon>
        <taxon>Bacillati</taxon>
        <taxon>Actinomycetota</taxon>
        <taxon>Actinomycetes</taxon>
        <taxon>Pseudonocardiales</taxon>
        <taxon>Pseudonocardiaceae</taxon>
        <taxon>Saccharopolyspora</taxon>
    </lineage>
</organism>